<dbReference type="AlphaFoldDB" id="A0A9P5P1B6"/>
<organism evidence="1 2">
    <name type="scientific">Gymnopilus junonius</name>
    <name type="common">Spectacular rustgill mushroom</name>
    <name type="synonym">Gymnopilus spectabilis subsp. junonius</name>
    <dbReference type="NCBI Taxonomy" id="109634"/>
    <lineage>
        <taxon>Eukaryota</taxon>
        <taxon>Fungi</taxon>
        <taxon>Dikarya</taxon>
        <taxon>Basidiomycota</taxon>
        <taxon>Agaricomycotina</taxon>
        <taxon>Agaricomycetes</taxon>
        <taxon>Agaricomycetidae</taxon>
        <taxon>Agaricales</taxon>
        <taxon>Agaricineae</taxon>
        <taxon>Hymenogastraceae</taxon>
        <taxon>Gymnopilus</taxon>
    </lineage>
</organism>
<dbReference type="Proteomes" id="UP000724874">
    <property type="component" value="Unassembled WGS sequence"/>
</dbReference>
<dbReference type="EMBL" id="JADNYJ010000003">
    <property type="protein sequence ID" value="KAF8912241.1"/>
    <property type="molecule type" value="Genomic_DNA"/>
</dbReference>
<comment type="caution">
    <text evidence="1">The sequence shown here is derived from an EMBL/GenBank/DDBJ whole genome shotgun (WGS) entry which is preliminary data.</text>
</comment>
<evidence type="ECO:0000313" key="2">
    <source>
        <dbReference type="Proteomes" id="UP000724874"/>
    </source>
</evidence>
<evidence type="ECO:0000313" key="1">
    <source>
        <dbReference type="EMBL" id="KAF8912241.1"/>
    </source>
</evidence>
<sequence length="72" mass="7858">MIAAARCCRPMMSFRGNVHASNGITAFAQKVTAVTPLTVPVGSALPVRLHLIGYPMNPRMRNEKHTKLQISV</sequence>
<protein>
    <submittedName>
        <fullName evidence="1">Uncharacterized protein</fullName>
    </submittedName>
</protein>
<reference evidence="1" key="1">
    <citation type="submission" date="2020-11" db="EMBL/GenBank/DDBJ databases">
        <authorList>
            <consortium name="DOE Joint Genome Institute"/>
            <person name="Ahrendt S."/>
            <person name="Riley R."/>
            <person name="Andreopoulos W."/>
            <person name="LaButti K."/>
            <person name="Pangilinan J."/>
            <person name="Ruiz-duenas F.J."/>
            <person name="Barrasa J.M."/>
            <person name="Sanchez-Garcia M."/>
            <person name="Camarero S."/>
            <person name="Miyauchi S."/>
            <person name="Serrano A."/>
            <person name="Linde D."/>
            <person name="Babiker R."/>
            <person name="Drula E."/>
            <person name="Ayuso-Fernandez I."/>
            <person name="Pacheco R."/>
            <person name="Padilla G."/>
            <person name="Ferreira P."/>
            <person name="Barriuso J."/>
            <person name="Kellner H."/>
            <person name="Castanera R."/>
            <person name="Alfaro M."/>
            <person name="Ramirez L."/>
            <person name="Pisabarro A.G."/>
            <person name="Kuo A."/>
            <person name="Tritt A."/>
            <person name="Lipzen A."/>
            <person name="He G."/>
            <person name="Yan M."/>
            <person name="Ng V."/>
            <person name="Cullen D."/>
            <person name="Martin F."/>
            <person name="Rosso M.-N."/>
            <person name="Henrissat B."/>
            <person name="Hibbett D."/>
            <person name="Martinez A.T."/>
            <person name="Grigoriev I.V."/>
        </authorList>
    </citation>
    <scope>NUCLEOTIDE SEQUENCE</scope>
    <source>
        <strain evidence="1">AH 44721</strain>
    </source>
</reference>
<name>A0A9P5P1B6_GYMJU</name>
<proteinExistence type="predicted"/>
<keyword evidence="2" id="KW-1185">Reference proteome</keyword>
<dbReference type="OrthoDB" id="63935at2759"/>
<gene>
    <name evidence="1" type="ORF">CPB84DRAFT_1761742</name>
</gene>
<accession>A0A9P5P1B6</accession>